<keyword evidence="6 8" id="KW-0560">Oxidoreductase</keyword>
<dbReference type="InterPro" id="IPR050346">
    <property type="entry name" value="FMO-like"/>
</dbReference>
<dbReference type="InterPro" id="IPR036291">
    <property type="entry name" value="NAD(P)-bd_dom_sf"/>
</dbReference>
<comment type="similarity">
    <text evidence="2 8">Belongs to the FMO family.</text>
</comment>
<dbReference type="SUPFAM" id="SSF51735">
    <property type="entry name" value="NAD(P)-binding Rossmann-fold domains"/>
    <property type="match status" value="1"/>
</dbReference>
<keyword evidence="9" id="KW-1185">Reference proteome</keyword>
<dbReference type="KEGG" id="soy:115888983"/>
<keyword evidence="5" id="KW-0521">NADP</keyword>
<gene>
    <name evidence="10" type="primary">LOC115888983</name>
</gene>
<evidence type="ECO:0000256" key="3">
    <source>
        <dbReference type="ARBA" id="ARBA00022630"/>
    </source>
</evidence>
<accession>A0A6J2YMV6</accession>
<dbReference type="Pfam" id="PF00743">
    <property type="entry name" value="FMO-like"/>
    <property type="match status" value="2"/>
</dbReference>
<dbReference type="InterPro" id="IPR000960">
    <property type="entry name" value="Flavin_mOase"/>
</dbReference>
<keyword evidence="3 8" id="KW-0285">Flavoprotein</keyword>
<protein>
    <recommendedName>
        <fullName evidence="8">Flavin-containing monooxygenase</fullName>
        <ecNumber evidence="8">1.-.-.-</ecNumber>
    </recommendedName>
</protein>
<dbReference type="PRINTS" id="PR00370">
    <property type="entry name" value="FMOXYGENASE"/>
</dbReference>
<dbReference type="GO" id="GO:0050661">
    <property type="term" value="F:NADP binding"/>
    <property type="evidence" value="ECO:0007669"/>
    <property type="project" value="InterPro"/>
</dbReference>
<dbReference type="RefSeq" id="XP_030764742.1">
    <property type="nucleotide sequence ID" value="XM_030908882.1"/>
</dbReference>
<dbReference type="Proteomes" id="UP000504635">
    <property type="component" value="Unplaced"/>
</dbReference>
<evidence type="ECO:0000256" key="1">
    <source>
        <dbReference type="ARBA" id="ARBA00001974"/>
    </source>
</evidence>
<dbReference type="OrthoDB" id="66881at2759"/>
<dbReference type="SUPFAM" id="SSF51905">
    <property type="entry name" value="FAD/NAD(P)-binding domain"/>
    <property type="match status" value="1"/>
</dbReference>
<dbReference type="FunFam" id="3.50.50.60:FF:000138">
    <property type="entry name" value="Flavin-containing monooxygenase"/>
    <property type="match status" value="1"/>
</dbReference>
<sequence length="414" mass="47179">MKVAIIGGGPAGLAAVKHCLEQNIECTAFEQTENIGGTWIYTDKIKEDENGVPVHTAMYQGLRTNLPTRLMEFENFPHIPKDNFYITQPEVLEYIKSYANHFNLLPHIKLCHQVINVDPRPNEKWSLLVRNVKTKKVEEHTYDGVIVCNGHYTSPYMPSIPGMEHFNGKSIHCKQYRKPNIYAGKKVLVIGGGPSGLDISTLLNGIAKKVVFSFSKLFYGTPAEGVITKPRVSQFKEGKVIFVDGTEEDIDEVIYCTGYYPSYPFLSKNCGITVDDGWVKPLYKHFINIEHPTMAIVNITLVVSTFTLYSIQIRFYLALLKGHFKVSKEEMYEDLNQAVKKREDKGLPKKMTHFIALEQLDYCENLADIANIRKIPRVYGKMFAKILCNLDKKYGVKIIDDENFELVQLEYTTI</sequence>
<dbReference type="Gene3D" id="3.50.50.60">
    <property type="entry name" value="FAD/NAD(P)-binding domain"/>
    <property type="match status" value="2"/>
</dbReference>
<dbReference type="AlphaFoldDB" id="A0A6J2YMV6"/>
<organism evidence="9 10">
    <name type="scientific">Sitophilus oryzae</name>
    <name type="common">Rice weevil</name>
    <name type="synonym">Curculio oryzae</name>
    <dbReference type="NCBI Taxonomy" id="7048"/>
    <lineage>
        <taxon>Eukaryota</taxon>
        <taxon>Metazoa</taxon>
        <taxon>Ecdysozoa</taxon>
        <taxon>Arthropoda</taxon>
        <taxon>Hexapoda</taxon>
        <taxon>Insecta</taxon>
        <taxon>Pterygota</taxon>
        <taxon>Neoptera</taxon>
        <taxon>Endopterygota</taxon>
        <taxon>Coleoptera</taxon>
        <taxon>Polyphaga</taxon>
        <taxon>Cucujiformia</taxon>
        <taxon>Curculionidae</taxon>
        <taxon>Dryophthorinae</taxon>
        <taxon>Sitophilus</taxon>
    </lineage>
</organism>
<evidence type="ECO:0000256" key="5">
    <source>
        <dbReference type="ARBA" id="ARBA00022857"/>
    </source>
</evidence>
<dbReference type="EC" id="1.-.-.-" evidence="8"/>
<dbReference type="PIRSF" id="PIRSF000332">
    <property type="entry name" value="FMO"/>
    <property type="match status" value="1"/>
</dbReference>
<dbReference type="GeneID" id="115888983"/>
<keyword evidence="7 8" id="KW-0503">Monooxygenase</keyword>
<dbReference type="InterPro" id="IPR020946">
    <property type="entry name" value="Flavin_mOase-like"/>
</dbReference>
<name>A0A6J2YMV6_SITOR</name>
<dbReference type="InParanoid" id="A0A6J2YMV6"/>
<evidence type="ECO:0000256" key="8">
    <source>
        <dbReference type="RuleBase" id="RU361177"/>
    </source>
</evidence>
<dbReference type="GO" id="GO:0050660">
    <property type="term" value="F:flavin adenine dinucleotide binding"/>
    <property type="evidence" value="ECO:0007669"/>
    <property type="project" value="InterPro"/>
</dbReference>
<reference evidence="10" key="1">
    <citation type="submission" date="2025-08" db="UniProtKB">
        <authorList>
            <consortium name="RefSeq"/>
        </authorList>
    </citation>
    <scope>IDENTIFICATION</scope>
    <source>
        <tissue evidence="10">Gonads</tissue>
    </source>
</reference>
<dbReference type="PANTHER" id="PTHR23023">
    <property type="entry name" value="DIMETHYLANILINE MONOOXYGENASE"/>
    <property type="match status" value="1"/>
</dbReference>
<comment type="cofactor">
    <cofactor evidence="1 8">
        <name>FAD</name>
        <dbReference type="ChEBI" id="CHEBI:57692"/>
    </cofactor>
</comment>
<proteinExistence type="inferred from homology"/>
<keyword evidence="4 8" id="KW-0274">FAD</keyword>
<evidence type="ECO:0000313" key="9">
    <source>
        <dbReference type="Proteomes" id="UP000504635"/>
    </source>
</evidence>
<dbReference type="GO" id="GO:0004499">
    <property type="term" value="F:N,N-dimethylaniline monooxygenase activity"/>
    <property type="evidence" value="ECO:0007669"/>
    <property type="project" value="InterPro"/>
</dbReference>
<evidence type="ECO:0000256" key="6">
    <source>
        <dbReference type="ARBA" id="ARBA00023002"/>
    </source>
</evidence>
<dbReference type="InterPro" id="IPR036188">
    <property type="entry name" value="FAD/NAD-bd_sf"/>
</dbReference>
<evidence type="ECO:0000256" key="7">
    <source>
        <dbReference type="ARBA" id="ARBA00023033"/>
    </source>
</evidence>
<evidence type="ECO:0000256" key="2">
    <source>
        <dbReference type="ARBA" id="ARBA00009183"/>
    </source>
</evidence>
<evidence type="ECO:0000256" key="4">
    <source>
        <dbReference type="ARBA" id="ARBA00022827"/>
    </source>
</evidence>
<evidence type="ECO:0000313" key="10">
    <source>
        <dbReference type="RefSeq" id="XP_030764742.1"/>
    </source>
</evidence>